<dbReference type="Proteomes" id="UP000315369">
    <property type="component" value="Unassembled WGS sequence"/>
</dbReference>
<dbReference type="PROSITE" id="PS51257">
    <property type="entry name" value="PROKAR_LIPOPROTEIN"/>
    <property type="match status" value="1"/>
</dbReference>
<evidence type="ECO:0000313" key="3">
    <source>
        <dbReference type="Proteomes" id="UP000315369"/>
    </source>
</evidence>
<feature type="signal peptide" evidence="1">
    <location>
        <begin position="1"/>
        <end position="20"/>
    </location>
</feature>
<sequence length="181" mass="19566">MCRMMMVVSVALFVGMTACGGMEHEESSAQVAEELGQSEALLWTGFTSEEHPPLQCDLVQLINGFECSGSKCDNIRVNCTNAGVAHGASYFTSQFSEEATSYRYCGANEWVTGVACYGNYCDNVALECTAIAGRSVGSCTWSAWYTDGSGAWQAPAGNYVRGAQCRGSNCDDMRFYYCSLL</sequence>
<keyword evidence="1" id="KW-0732">Signal</keyword>
<keyword evidence="3" id="KW-1185">Reference proteome</keyword>
<dbReference type="OrthoDB" id="5513218at2"/>
<dbReference type="EMBL" id="VIFM01000149">
    <property type="protein sequence ID" value="TQF12204.1"/>
    <property type="molecule type" value="Genomic_DNA"/>
</dbReference>
<name>A0A540WUT9_9BACT</name>
<dbReference type="RefSeq" id="WP_141646051.1">
    <property type="nucleotide sequence ID" value="NZ_VIFM01000149.1"/>
</dbReference>
<protein>
    <recommendedName>
        <fullName evidence="4">Lipoprotein</fullName>
    </recommendedName>
</protein>
<evidence type="ECO:0000256" key="1">
    <source>
        <dbReference type="SAM" id="SignalP"/>
    </source>
</evidence>
<proteinExistence type="predicted"/>
<evidence type="ECO:0000313" key="2">
    <source>
        <dbReference type="EMBL" id="TQF12204.1"/>
    </source>
</evidence>
<reference evidence="2 3" key="1">
    <citation type="submission" date="2019-06" db="EMBL/GenBank/DDBJ databases">
        <authorList>
            <person name="Livingstone P."/>
            <person name="Whitworth D."/>
        </authorList>
    </citation>
    <scope>NUCLEOTIDE SEQUENCE [LARGE SCALE GENOMIC DNA]</scope>
    <source>
        <strain evidence="2 3">AM401</strain>
    </source>
</reference>
<organism evidence="2 3">
    <name type="scientific">Myxococcus llanfairpwllgwyngyllgogerychwyrndrobwllllantysiliogogogochensis</name>
    <dbReference type="NCBI Taxonomy" id="2590453"/>
    <lineage>
        <taxon>Bacteria</taxon>
        <taxon>Pseudomonadati</taxon>
        <taxon>Myxococcota</taxon>
        <taxon>Myxococcia</taxon>
        <taxon>Myxococcales</taxon>
        <taxon>Cystobacterineae</taxon>
        <taxon>Myxococcaceae</taxon>
        <taxon>Myxococcus</taxon>
    </lineage>
</organism>
<gene>
    <name evidence="2" type="ORF">FJV41_30225</name>
</gene>
<evidence type="ECO:0008006" key="4">
    <source>
        <dbReference type="Google" id="ProtNLM"/>
    </source>
</evidence>
<accession>A0A540WUT9</accession>
<feature type="chain" id="PRO_5021796879" description="Lipoprotein" evidence="1">
    <location>
        <begin position="21"/>
        <end position="181"/>
    </location>
</feature>
<dbReference type="AlphaFoldDB" id="A0A540WUT9"/>
<comment type="caution">
    <text evidence="2">The sequence shown here is derived from an EMBL/GenBank/DDBJ whole genome shotgun (WGS) entry which is preliminary data.</text>
</comment>